<dbReference type="Proteomes" id="UP000000466">
    <property type="component" value="Chromosome"/>
</dbReference>
<dbReference type="Pfam" id="PF13424">
    <property type="entry name" value="TPR_12"/>
    <property type="match status" value="1"/>
</dbReference>
<dbReference type="AlphaFoldDB" id="K4L086"/>
<sequence length="237" mass="26200">MRCVKYVFALALLFLLAACSTAPKPAPEPEPEIVLPEGEPEGVIVKRSPGPNPYDATPEPDNAQVRALFDKANAAIVNKQWAKAEALLMDAIALGPNYSGLYFNLGRVYEGLTRLDDAVAQYENAIAMNGNNIYAMNALARIKRTQGKFNEAEALYKQALAVWPDHADSYKNLGILYDLYMGRLQDALEQYRQFQALQAEDDRLMTAWIVDLERRLPAEPAPAAPVESAPDSEENAE</sequence>
<dbReference type="InterPro" id="IPR011990">
    <property type="entry name" value="TPR-like_helical_dom_sf"/>
</dbReference>
<feature type="signal peptide" evidence="2">
    <location>
        <begin position="1"/>
        <end position="22"/>
    </location>
</feature>
<dbReference type="EMBL" id="CP003746">
    <property type="protein sequence ID" value="AFU99582.1"/>
    <property type="molecule type" value="Genomic_DNA"/>
</dbReference>
<dbReference type="OrthoDB" id="255821at2"/>
<keyword evidence="4" id="KW-1185">Reference proteome</keyword>
<feature type="repeat" description="TPR" evidence="1">
    <location>
        <begin position="133"/>
        <end position="166"/>
    </location>
</feature>
<name>K4L086_SIMAS</name>
<evidence type="ECO:0000313" key="4">
    <source>
        <dbReference type="Proteomes" id="UP000000466"/>
    </source>
</evidence>
<dbReference type="InterPro" id="IPR019734">
    <property type="entry name" value="TPR_rpt"/>
</dbReference>
<keyword evidence="2" id="KW-0732">Signal</keyword>
<keyword evidence="1" id="KW-0802">TPR repeat</keyword>
<dbReference type="Pfam" id="PF13432">
    <property type="entry name" value="TPR_16"/>
    <property type="match status" value="1"/>
</dbReference>
<evidence type="ECO:0000313" key="3">
    <source>
        <dbReference type="EMBL" id="AFU99582.1"/>
    </source>
</evidence>
<dbReference type="STRING" id="1117647.M5M_12055"/>
<feature type="repeat" description="TPR" evidence="1">
    <location>
        <begin position="99"/>
        <end position="132"/>
    </location>
</feature>
<dbReference type="KEGG" id="saga:M5M_12055"/>
<evidence type="ECO:0000256" key="1">
    <source>
        <dbReference type="PROSITE-ProRule" id="PRU00339"/>
    </source>
</evidence>
<protein>
    <submittedName>
        <fullName evidence="3">TPR domain-containing protein</fullName>
    </submittedName>
</protein>
<dbReference type="PANTHER" id="PTHR44998:SF1">
    <property type="entry name" value="UDP-N-ACETYLGLUCOSAMINE--PEPTIDE N-ACETYLGLUCOSAMINYLTRANSFERASE 110 KDA SUBUNIT"/>
    <property type="match status" value="1"/>
</dbReference>
<dbReference type="HOGENOM" id="CLU_092366_1_0_6"/>
<organism evidence="3 4">
    <name type="scientific">Simiduia agarivorans (strain DSM 21679 / JCM 13881 / BCRC 17597 / SA1)</name>
    <dbReference type="NCBI Taxonomy" id="1117647"/>
    <lineage>
        <taxon>Bacteria</taxon>
        <taxon>Pseudomonadati</taxon>
        <taxon>Pseudomonadota</taxon>
        <taxon>Gammaproteobacteria</taxon>
        <taxon>Cellvibrionales</taxon>
        <taxon>Cellvibrionaceae</taxon>
        <taxon>Simiduia</taxon>
    </lineage>
</organism>
<feature type="chain" id="PRO_5003878618" evidence="2">
    <location>
        <begin position="23"/>
        <end position="237"/>
    </location>
</feature>
<dbReference type="PANTHER" id="PTHR44998">
    <property type="match status" value="1"/>
</dbReference>
<dbReference type="PROSITE" id="PS51257">
    <property type="entry name" value="PROKAR_LIPOPROTEIN"/>
    <property type="match status" value="1"/>
</dbReference>
<dbReference type="SUPFAM" id="SSF48452">
    <property type="entry name" value="TPR-like"/>
    <property type="match status" value="1"/>
</dbReference>
<dbReference type="SMART" id="SM00028">
    <property type="entry name" value="TPR"/>
    <property type="match status" value="4"/>
</dbReference>
<evidence type="ECO:0000256" key="2">
    <source>
        <dbReference type="SAM" id="SignalP"/>
    </source>
</evidence>
<reference evidence="3 4" key="1">
    <citation type="journal article" date="2013" name="Genome Announc.">
        <title>Complete genome sequence of Simiduia agarivorans SA1(T), a marine bacterium able to degrade a variety of polysaccharides.</title>
        <authorList>
            <person name="Lin S.Y."/>
            <person name="Shieh W.Y."/>
            <person name="Chen J.S."/>
            <person name="Tang S.L."/>
        </authorList>
    </citation>
    <scope>NUCLEOTIDE SEQUENCE [LARGE SCALE GENOMIC DNA]</scope>
    <source>
        <strain evidence="4">DSM 21679 / JCM 13881 / BCRC 17597 / SA1</strain>
    </source>
</reference>
<dbReference type="eggNOG" id="COG0457">
    <property type="taxonomic scope" value="Bacteria"/>
</dbReference>
<dbReference type="Gene3D" id="1.25.40.10">
    <property type="entry name" value="Tetratricopeptide repeat domain"/>
    <property type="match status" value="1"/>
</dbReference>
<dbReference type="RefSeq" id="WP_015047746.1">
    <property type="nucleotide sequence ID" value="NC_018868.3"/>
</dbReference>
<dbReference type="PROSITE" id="PS50005">
    <property type="entry name" value="TPR"/>
    <property type="match status" value="2"/>
</dbReference>
<gene>
    <name evidence="3" type="ordered locus">M5M_12055</name>
</gene>
<proteinExistence type="predicted"/>
<accession>K4L086</accession>